<evidence type="ECO:0000256" key="3">
    <source>
        <dbReference type="ARBA" id="ARBA00020263"/>
    </source>
</evidence>
<proteinExistence type="inferred from homology"/>
<dbReference type="InterPro" id="IPR018627">
    <property type="entry name" value="ELP6"/>
</dbReference>
<dbReference type="PANTHER" id="PTHR16184:SF6">
    <property type="entry name" value="ELONGATOR COMPLEX PROTEIN 6"/>
    <property type="match status" value="1"/>
</dbReference>
<dbReference type="InterPro" id="IPR027417">
    <property type="entry name" value="P-loop_NTPase"/>
</dbReference>
<evidence type="ECO:0000256" key="1">
    <source>
        <dbReference type="ARBA" id="ARBA00005043"/>
    </source>
</evidence>
<dbReference type="EMBL" id="AP028921">
    <property type="protein sequence ID" value="BET02068.1"/>
    <property type="molecule type" value="Genomic_DNA"/>
</dbReference>
<comment type="similarity">
    <text evidence="2">Belongs to the ELP6 family.</text>
</comment>
<dbReference type="PANTHER" id="PTHR16184">
    <property type="entry name" value="ELONGATOR COMPLEX PROTEIN 6"/>
    <property type="match status" value="1"/>
</dbReference>
<dbReference type="Gene3D" id="3.40.50.300">
    <property type="entry name" value="P-loop containing nucleotide triphosphate hydrolases"/>
    <property type="match status" value="1"/>
</dbReference>
<gene>
    <name evidence="4" type="ORF">NTJ_14886</name>
</gene>
<sequence>MASFVKGLELDKEDFSGKLIAIEEADNVDGCFCSSCLIWQCLSRPDSCLMLVALHRPFSHYYHVGMKLGYNLASQSERAAILEMGKSQAELSAGEDESLKKLVVDLRERIKSFAEYKRIYIFVDNLSSLLFLGYSVRQVKIFVHYLRTLLSDKVTVVLSAQTDAEDEDELELASLLRHIADLQLRVAPLSTGSSQAVSGSIELRKKDHAKVESWTKSELYHYKLSERNVRVFRPGNV</sequence>
<comment type="pathway">
    <text evidence="1">tRNA modification; 5-methoxycarbonylmethyl-2-thiouridine-tRNA biosynthesis.</text>
</comment>
<name>A0ABN7BGS1_9HEMI</name>
<reference evidence="4 5" key="1">
    <citation type="submission" date="2023-09" db="EMBL/GenBank/DDBJ databases">
        <title>Nesidiocoris tenuis whole genome shotgun sequence.</title>
        <authorList>
            <person name="Shibata T."/>
            <person name="Shimoda M."/>
            <person name="Kobayashi T."/>
            <person name="Uehara T."/>
        </authorList>
    </citation>
    <scope>NUCLEOTIDE SEQUENCE [LARGE SCALE GENOMIC DNA]</scope>
    <source>
        <strain evidence="4 5">Japan</strain>
    </source>
</reference>
<dbReference type="Pfam" id="PF09807">
    <property type="entry name" value="ELP6"/>
    <property type="match status" value="1"/>
</dbReference>
<dbReference type="Proteomes" id="UP001307889">
    <property type="component" value="Chromosome 13"/>
</dbReference>
<accession>A0ABN7BGS1</accession>
<evidence type="ECO:0000313" key="4">
    <source>
        <dbReference type="EMBL" id="BET02068.1"/>
    </source>
</evidence>
<keyword evidence="5" id="KW-1185">Reference proteome</keyword>
<evidence type="ECO:0000256" key="2">
    <source>
        <dbReference type="ARBA" id="ARBA00008837"/>
    </source>
</evidence>
<organism evidence="4 5">
    <name type="scientific">Nesidiocoris tenuis</name>
    <dbReference type="NCBI Taxonomy" id="355587"/>
    <lineage>
        <taxon>Eukaryota</taxon>
        <taxon>Metazoa</taxon>
        <taxon>Ecdysozoa</taxon>
        <taxon>Arthropoda</taxon>
        <taxon>Hexapoda</taxon>
        <taxon>Insecta</taxon>
        <taxon>Pterygota</taxon>
        <taxon>Neoptera</taxon>
        <taxon>Paraneoptera</taxon>
        <taxon>Hemiptera</taxon>
        <taxon>Heteroptera</taxon>
        <taxon>Panheteroptera</taxon>
        <taxon>Cimicomorpha</taxon>
        <taxon>Miridae</taxon>
        <taxon>Dicyphina</taxon>
        <taxon>Nesidiocoris</taxon>
    </lineage>
</organism>
<protein>
    <recommendedName>
        <fullName evidence="3">Elongator complex protein 6</fullName>
    </recommendedName>
</protein>
<evidence type="ECO:0000313" key="5">
    <source>
        <dbReference type="Proteomes" id="UP001307889"/>
    </source>
</evidence>
<dbReference type="CDD" id="cd19495">
    <property type="entry name" value="Elp6"/>
    <property type="match status" value="1"/>
</dbReference>